<feature type="transmembrane region" description="Helical" evidence="1">
    <location>
        <begin position="173"/>
        <end position="193"/>
    </location>
</feature>
<sequence>MARSLGVFGDVVSSRWALVSRPLRLPAHPDVPEPPLTRLIHLWDAFRTSFWFIPALMGVAAVLLAFALPEIDSRMGRDVAEESAWLATTVSAGQTTVSTIAGASVTVTGVVFSITMVTLSLTTNQFGPRLIRAFMADRTAQITLGAWVSTSLYCLIILRLIRGLEGGAIVPHISVLASVVLATVDLAILVYFVHHTAEMVQPSHVVREVAGDLDDAIDRLFPERIGTPGAEIEPVDRAAAPALSGQARTVTVPRDGYVQGVDEPALMQIAKDADVTIELLHRPGDFVADGLSLARVRPPGRGDADETDRRIREAFVIGRDRTPRQDLGCAIGELTEIAVRALSPGVNDPFTAVQCIDGLSATFGRLAARDRPDPHRYDDDQNLRIVARPITFGEALGEAYDPIRQYCRGSLMVNETLLIGLGRIAATVDRPGDADELFRQAEMIVRGSDEGLSEPRDRERIRRRLAEVRIALSQFDPPADVSFESRTAPR</sequence>
<dbReference type="InterPro" id="IPR018723">
    <property type="entry name" value="DUF2254_membrane"/>
</dbReference>
<dbReference type="Proteomes" id="UP000318741">
    <property type="component" value="Chromosome"/>
</dbReference>
<protein>
    <recommendedName>
        <fullName evidence="4">DUF2254 domain-containing protein</fullName>
    </recommendedName>
</protein>
<feature type="transmembrane region" description="Helical" evidence="1">
    <location>
        <begin position="100"/>
        <end position="121"/>
    </location>
</feature>
<accession>A0A517PDX2</accession>
<keyword evidence="1" id="KW-1133">Transmembrane helix</keyword>
<name>A0A517PDX2_9PLAN</name>
<dbReference type="KEGG" id="acaf:CA12_37110"/>
<dbReference type="Pfam" id="PF10011">
    <property type="entry name" value="DUF2254"/>
    <property type="match status" value="1"/>
</dbReference>
<feature type="transmembrane region" description="Helical" evidence="1">
    <location>
        <begin position="48"/>
        <end position="68"/>
    </location>
</feature>
<feature type="transmembrane region" description="Helical" evidence="1">
    <location>
        <begin position="142"/>
        <end position="161"/>
    </location>
</feature>
<keyword evidence="1" id="KW-0812">Transmembrane</keyword>
<evidence type="ECO:0000313" key="3">
    <source>
        <dbReference type="Proteomes" id="UP000318741"/>
    </source>
</evidence>
<organism evidence="2 3">
    <name type="scientific">Alienimonas californiensis</name>
    <dbReference type="NCBI Taxonomy" id="2527989"/>
    <lineage>
        <taxon>Bacteria</taxon>
        <taxon>Pseudomonadati</taxon>
        <taxon>Planctomycetota</taxon>
        <taxon>Planctomycetia</taxon>
        <taxon>Planctomycetales</taxon>
        <taxon>Planctomycetaceae</taxon>
        <taxon>Alienimonas</taxon>
    </lineage>
</organism>
<proteinExistence type="predicted"/>
<keyword evidence="3" id="KW-1185">Reference proteome</keyword>
<evidence type="ECO:0000313" key="2">
    <source>
        <dbReference type="EMBL" id="QDT17583.1"/>
    </source>
</evidence>
<evidence type="ECO:0000256" key="1">
    <source>
        <dbReference type="SAM" id="Phobius"/>
    </source>
</evidence>
<keyword evidence="1" id="KW-0472">Membrane</keyword>
<dbReference type="AlphaFoldDB" id="A0A517PDX2"/>
<evidence type="ECO:0008006" key="4">
    <source>
        <dbReference type="Google" id="ProtNLM"/>
    </source>
</evidence>
<dbReference type="EMBL" id="CP036265">
    <property type="protein sequence ID" value="QDT17583.1"/>
    <property type="molecule type" value="Genomic_DNA"/>
</dbReference>
<gene>
    <name evidence="2" type="ORF">CA12_37110</name>
</gene>
<reference evidence="2 3" key="1">
    <citation type="submission" date="2019-02" db="EMBL/GenBank/DDBJ databases">
        <title>Deep-cultivation of Planctomycetes and their phenomic and genomic characterization uncovers novel biology.</title>
        <authorList>
            <person name="Wiegand S."/>
            <person name="Jogler M."/>
            <person name="Boedeker C."/>
            <person name="Pinto D."/>
            <person name="Vollmers J."/>
            <person name="Rivas-Marin E."/>
            <person name="Kohn T."/>
            <person name="Peeters S.H."/>
            <person name="Heuer A."/>
            <person name="Rast P."/>
            <person name="Oberbeckmann S."/>
            <person name="Bunk B."/>
            <person name="Jeske O."/>
            <person name="Meyerdierks A."/>
            <person name="Storesund J.E."/>
            <person name="Kallscheuer N."/>
            <person name="Luecker S."/>
            <person name="Lage O.M."/>
            <person name="Pohl T."/>
            <person name="Merkel B.J."/>
            <person name="Hornburger P."/>
            <person name="Mueller R.-W."/>
            <person name="Bruemmer F."/>
            <person name="Labrenz M."/>
            <person name="Spormann A.M."/>
            <person name="Op den Camp H."/>
            <person name="Overmann J."/>
            <person name="Amann R."/>
            <person name="Jetten M.S.M."/>
            <person name="Mascher T."/>
            <person name="Medema M.H."/>
            <person name="Devos D.P."/>
            <person name="Kaster A.-K."/>
            <person name="Ovreas L."/>
            <person name="Rohde M."/>
            <person name="Galperin M.Y."/>
            <person name="Jogler C."/>
        </authorList>
    </citation>
    <scope>NUCLEOTIDE SEQUENCE [LARGE SCALE GENOMIC DNA]</scope>
    <source>
        <strain evidence="2 3">CA12</strain>
    </source>
</reference>